<keyword evidence="4" id="KW-1185">Reference proteome</keyword>
<feature type="signal peptide" evidence="1">
    <location>
        <begin position="1"/>
        <end position="23"/>
    </location>
</feature>
<organism evidence="3 4">
    <name type="scientific">Chitinophaga cymbidii</name>
    <dbReference type="NCBI Taxonomy" id="1096750"/>
    <lineage>
        <taxon>Bacteria</taxon>
        <taxon>Pseudomonadati</taxon>
        <taxon>Bacteroidota</taxon>
        <taxon>Chitinophagia</taxon>
        <taxon>Chitinophagales</taxon>
        <taxon>Chitinophagaceae</taxon>
        <taxon>Chitinophaga</taxon>
    </lineage>
</organism>
<dbReference type="InterPro" id="IPR011040">
    <property type="entry name" value="Sialidase"/>
</dbReference>
<dbReference type="Pfam" id="PF13088">
    <property type="entry name" value="BNR_2"/>
    <property type="match status" value="1"/>
</dbReference>
<accession>A0A512RJY8</accession>
<dbReference type="SUPFAM" id="SSF110296">
    <property type="entry name" value="Oligoxyloglucan reducing end-specific cellobiohydrolase"/>
    <property type="match status" value="1"/>
</dbReference>
<gene>
    <name evidence="3" type="ORF">CCY01nite_22520</name>
</gene>
<dbReference type="Proteomes" id="UP000321436">
    <property type="component" value="Unassembled WGS sequence"/>
</dbReference>
<protein>
    <recommendedName>
        <fullName evidence="2">Sialidase domain-containing protein</fullName>
    </recommendedName>
</protein>
<dbReference type="CDD" id="cd15482">
    <property type="entry name" value="Sialidase_non-viral"/>
    <property type="match status" value="1"/>
</dbReference>
<evidence type="ECO:0000259" key="2">
    <source>
        <dbReference type="Pfam" id="PF13088"/>
    </source>
</evidence>
<evidence type="ECO:0000313" key="4">
    <source>
        <dbReference type="Proteomes" id="UP000321436"/>
    </source>
</evidence>
<dbReference type="PROSITE" id="PS51257">
    <property type="entry name" value="PROKAR_LIPOPROTEIN"/>
    <property type="match status" value="1"/>
</dbReference>
<proteinExistence type="predicted"/>
<reference evidence="3 4" key="1">
    <citation type="submission" date="2019-07" db="EMBL/GenBank/DDBJ databases">
        <title>Whole genome shotgun sequence of Chitinophaga cymbidii NBRC 109752.</title>
        <authorList>
            <person name="Hosoyama A."/>
            <person name="Uohara A."/>
            <person name="Ohji S."/>
            <person name="Ichikawa N."/>
        </authorList>
    </citation>
    <scope>NUCLEOTIDE SEQUENCE [LARGE SCALE GENOMIC DNA]</scope>
    <source>
        <strain evidence="3 4">NBRC 109752</strain>
    </source>
</reference>
<feature type="chain" id="PRO_5022089044" description="Sialidase domain-containing protein" evidence="1">
    <location>
        <begin position="24"/>
        <end position="402"/>
    </location>
</feature>
<feature type="domain" description="Sialidase" evidence="2">
    <location>
        <begin position="58"/>
        <end position="259"/>
    </location>
</feature>
<name>A0A512RJY8_9BACT</name>
<comment type="caution">
    <text evidence="3">The sequence shown here is derived from an EMBL/GenBank/DDBJ whole genome shotgun (WGS) entry which is preliminary data.</text>
</comment>
<evidence type="ECO:0000313" key="3">
    <source>
        <dbReference type="EMBL" id="GEP95992.1"/>
    </source>
</evidence>
<sequence>MMRKSVFIWIPVLISACHPAVFSGGMEQVLSDTLRDASCAYMTRDTSGALVVSWVEQDEGVETGTFYYAVSADEGKSFSAAKKVATATGIQPHAENLPKILFRPNGEVIVMFGTESNDPRNKYAGKVLYTRSPDGGQHWLPAVPLVTDTAGYDQRYFDMALLPSGEAVAIWLDNRKHHQQEGSTLYIAATGREPGFGQERQIAQTVCQCCRTALYVDAQGALHAAFRDIINDTIRDMVHMVSTDGGQTFSPPVRISPDNWAIRGCPHTGPTMVKNAEGLHFAWFTMGGGQGVFYCQSPDNGITYTKKESISALPTAKHPQLTTLRNGGLALVWDEAADTSGNRIGMQHKAGNGETVAKGFITPPEVFASFPVLEPVGEGSVLVAYKKRVKEREMVCVQRVAL</sequence>
<dbReference type="AlphaFoldDB" id="A0A512RJY8"/>
<dbReference type="Gene3D" id="2.120.10.10">
    <property type="match status" value="2"/>
</dbReference>
<dbReference type="EMBL" id="BKAU01000002">
    <property type="protein sequence ID" value="GEP95992.1"/>
    <property type="molecule type" value="Genomic_DNA"/>
</dbReference>
<keyword evidence="1" id="KW-0732">Signal</keyword>
<evidence type="ECO:0000256" key="1">
    <source>
        <dbReference type="SAM" id="SignalP"/>
    </source>
</evidence>